<dbReference type="Pfam" id="PF01661">
    <property type="entry name" value="Macro"/>
    <property type="match status" value="1"/>
</dbReference>
<dbReference type="InterPro" id="IPR004170">
    <property type="entry name" value="WWE_dom"/>
</dbReference>
<dbReference type="InterPro" id="IPR043472">
    <property type="entry name" value="Macro_dom-like"/>
</dbReference>
<evidence type="ECO:0000313" key="11">
    <source>
        <dbReference type="Proteomes" id="UP001347796"/>
    </source>
</evidence>
<dbReference type="Gene3D" id="3.90.228.10">
    <property type="match status" value="1"/>
</dbReference>
<dbReference type="Gene3D" id="3.30.70.330">
    <property type="match status" value="2"/>
</dbReference>
<sequence>MAEAGAEVTDDNYCSVICSSESPLSESLFPKIKLYMQNKKKSKGGKVVAIKTFRSGILIEFESSEAAKGVVDKGSHKIDTYTLQARMFKPQPHYKTKLLVREIPDEVDKFSLENYMEMITDNGVDGIVYGEDPSTAVVTFEEDIDFTLVEKQLSDNPISDNEVIIVEPIELSNVIKIKDVKSDTKDESLKMYFQNKRRSGGGRVLKIENVQNTRLVHFEDFEVVENVCKKSHTINHQDLEAEVYYECLGVDGGSTEPIVCVIPDPIEITADVVSGARVMRLLLERSVVLVSLNGRLSDKLATIGKDGDKLKISCTTIEKTKEMGTRLKSWKDDVMATVKQFIDDMIEDKSLPLTLDIHQIVSEWIRNNLKQSLQVIYKLDADNIAITGIKDDVLPLVQDLQTFIDEESKKINRIKNLKDKEIVLTTAQMEYLKRTRNFKLIDEKFPRMITSIGKDRLCVNGTDEEISTAETMMNHVVSALKKFKINLTSDQLKILREPCNEEDIYKKLEEKFGMTKGIWLWEDNDMNMYTSLGDYKDWVNTLGELIPTETVTVDDDKKIYVKSQICNDKLEEIVTDNMNKVVIDVSDDVSTITITALATIFPIVVNEVKHTISAAKLITQWVHFPKENTKRYFKENGKEELQNIESKFNVMFKWEDDKLMVSAVEQEDIDRTQNYIADAAERHKELTVYFKGPGVESILHTAYEHGAMYYPGTILEYKGLDTADTGGFTVKSEFVINGTSTTVKIGHGSAQYLHADVVLVPVKGDMKPIGKGGKNGFEAGPGITQTATEMRKIPGEVIKTDPGRFYSHKLIYGIYPGVNTDDKEICISTIITNVLTHADEHGYTSVAIPCVNLNPVSLQKTIREYSYSTVEEYLANNPTSYIQTVWFYADESEDAKGFTSFAKSTNDKNTRRVKRRFRKKGKGADDRPEPAAQITRMFLVVSDIISEEAGALVNSSNSGLNLCNGAISSALLERCGNQLQDDCNKQYKNGLKQGDIAVTNAYNLIQTKKIYHVNLPSYDEDEELQVLERSIEKCLHQAVKDKLKNIAFPAIGSGILGYPHDKVAAKLFETVHKFGEENPDTTLTDVIFVMYHKDEKVIKAFQDKEKIYKQQYGTKVYNEEDYMKSLLAGDDEPNSRVKIADKLPLAIYSKSSALLIKIYANDSEALKKVASKCSSIIDRDINTRENTADNYIKDLDDDQLAELMKGISEKKLEVESFIDRNTGSWKTRGTANDILVLKDIFSETKSKQEDEKAKAKILQLTRQWHFTEMGASGEGLIPYDYLRNYKIENAYINGDKGVKIKDDDGEEYVIDFVSMTESRILPDRIRDTTGTSVVRKTPVQEASGKPPEEWGDMKGHNLRVDNLKEGTTEYLQVKKKLFDTMSSSSLTIAKIESIKNVSLYQQYTALKKQIQDENRGIQVEKQLFHGTNRDAAKSINRNGFNRSYCSEKENALGIGVYFATESAYSIRDNYSPRDSNGLKYIFLCDVVVGKSTVGTKGMRVPPNIEGKTTPYDSAVERIKDPRTVVIFKDNQAYPKYLISLK</sequence>
<accession>A0AAN8Q941</accession>
<reference evidence="10 11" key="1">
    <citation type="submission" date="2024-01" db="EMBL/GenBank/DDBJ databases">
        <title>The genome of the rayed Mediterranean limpet Patella caerulea (Linnaeus, 1758).</title>
        <authorList>
            <person name="Anh-Thu Weber A."/>
            <person name="Halstead-Nussloch G."/>
        </authorList>
    </citation>
    <scope>NUCLEOTIDE SEQUENCE [LARGE SCALE GENOMIC DNA]</scope>
    <source>
        <strain evidence="10">AATW-2023a</strain>
        <tissue evidence="10">Whole specimen</tissue>
    </source>
</reference>
<feature type="domain" description="WWE" evidence="7">
    <location>
        <begin position="1250"/>
        <end position="1330"/>
    </location>
</feature>
<dbReference type="PROSITE" id="PS51154">
    <property type="entry name" value="MACRO"/>
    <property type="match status" value="1"/>
</dbReference>
<dbReference type="Gene3D" id="3.40.220.10">
    <property type="entry name" value="Leucine Aminopeptidase, subunit E, domain 1"/>
    <property type="match status" value="2"/>
</dbReference>
<dbReference type="SUPFAM" id="SSF56399">
    <property type="entry name" value="ADP-ribosylation"/>
    <property type="match status" value="1"/>
</dbReference>
<dbReference type="InterPro" id="IPR037197">
    <property type="entry name" value="WWE_dom_sf"/>
</dbReference>
<dbReference type="Pfam" id="PF23085">
    <property type="entry name" value="RRM_PARP14_3"/>
    <property type="match status" value="1"/>
</dbReference>
<evidence type="ECO:0000256" key="2">
    <source>
        <dbReference type="ARBA" id="ARBA00022676"/>
    </source>
</evidence>
<dbReference type="GO" id="GO:0005634">
    <property type="term" value="C:nucleus"/>
    <property type="evidence" value="ECO:0007669"/>
    <property type="project" value="UniProtKB-SubCell"/>
</dbReference>
<evidence type="ECO:0000313" key="10">
    <source>
        <dbReference type="EMBL" id="KAK6185730.1"/>
    </source>
</evidence>
<dbReference type="CDD" id="cd12547">
    <property type="entry name" value="RRM1_2_PAR10"/>
    <property type="match status" value="1"/>
</dbReference>
<dbReference type="GO" id="GO:0005737">
    <property type="term" value="C:cytoplasm"/>
    <property type="evidence" value="ECO:0007669"/>
    <property type="project" value="TreeGrafter"/>
</dbReference>
<keyword evidence="5" id="KW-0539">Nucleus</keyword>
<evidence type="ECO:0000256" key="1">
    <source>
        <dbReference type="ARBA" id="ARBA00004123"/>
    </source>
</evidence>
<dbReference type="GO" id="GO:0010629">
    <property type="term" value="P:negative regulation of gene expression"/>
    <property type="evidence" value="ECO:0007669"/>
    <property type="project" value="TreeGrafter"/>
</dbReference>
<dbReference type="Pfam" id="PF23222">
    <property type="entry name" value="RRM_PARP14_1"/>
    <property type="match status" value="1"/>
</dbReference>
<comment type="caution">
    <text evidence="10">The sequence shown here is derived from an EMBL/GenBank/DDBJ whole genome shotgun (WGS) entry which is preliminary data.</text>
</comment>
<evidence type="ECO:0000256" key="3">
    <source>
        <dbReference type="ARBA" id="ARBA00022679"/>
    </source>
</evidence>
<evidence type="ECO:0000259" key="7">
    <source>
        <dbReference type="PROSITE" id="PS50918"/>
    </source>
</evidence>
<dbReference type="GO" id="GO:0003714">
    <property type="term" value="F:transcription corepressor activity"/>
    <property type="evidence" value="ECO:0007669"/>
    <property type="project" value="TreeGrafter"/>
</dbReference>
<organism evidence="10 11">
    <name type="scientific">Patella caerulea</name>
    <name type="common">Rayed Mediterranean limpet</name>
    <dbReference type="NCBI Taxonomy" id="87958"/>
    <lineage>
        <taxon>Eukaryota</taxon>
        <taxon>Metazoa</taxon>
        <taxon>Spiralia</taxon>
        <taxon>Lophotrochozoa</taxon>
        <taxon>Mollusca</taxon>
        <taxon>Gastropoda</taxon>
        <taxon>Patellogastropoda</taxon>
        <taxon>Patelloidea</taxon>
        <taxon>Patellidae</taxon>
        <taxon>Patella</taxon>
    </lineage>
</organism>
<dbReference type="PROSITE" id="PS51059">
    <property type="entry name" value="PARP_CATALYTIC"/>
    <property type="match status" value="1"/>
</dbReference>
<dbReference type="InterPro" id="IPR012677">
    <property type="entry name" value="Nucleotide-bd_a/b_plait_sf"/>
</dbReference>
<evidence type="ECO:0000256" key="5">
    <source>
        <dbReference type="ARBA" id="ARBA00023242"/>
    </source>
</evidence>
<dbReference type="PROSITE" id="PS50918">
    <property type="entry name" value="WWE"/>
    <property type="match status" value="1"/>
</dbReference>
<dbReference type="InterPro" id="IPR034464">
    <property type="entry name" value="PAR10_RRM1_2"/>
</dbReference>
<evidence type="ECO:0000256" key="4">
    <source>
        <dbReference type="ARBA" id="ARBA00023027"/>
    </source>
</evidence>
<comment type="subcellular location">
    <subcellularLocation>
        <location evidence="1">Nucleus</location>
    </subcellularLocation>
</comment>
<dbReference type="InterPro" id="IPR002589">
    <property type="entry name" value="Macro_dom"/>
</dbReference>
<evidence type="ECO:0000259" key="8">
    <source>
        <dbReference type="PROSITE" id="PS51059"/>
    </source>
</evidence>
<protein>
    <recommendedName>
        <fullName evidence="6">Poly [ADP-ribose] polymerase</fullName>
        <shortName evidence="6">PARP</shortName>
        <ecNumber evidence="6">2.4.2.-</ecNumber>
    </recommendedName>
</protein>
<dbReference type="SMART" id="SM00506">
    <property type="entry name" value="A1pp"/>
    <property type="match status" value="1"/>
</dbReference>
<evidence type="ECO:0000256" key="6">
    <source>
        <dbReference type="RuleBase" id="RU362114"/>
    </source>
</evidence>
<dbReference type="SUPFAM" id="SSF117839">
    <property type="entry name" value="WWE domain"/>
    <property type="match status" value="1"/>
</dbReference>
<gene>
    <name evidence="10" type="ORF">SNE40_007899</name>
</gene>
<dbReference type="EC" id="2.4.2.-" evidence="6"/>
<keyword evidence="11" id="KW-1185">Reference proteome</keyword>
<dbReference type="GO" id="GO:0003950">
    <property type="term" value="F:NAD+ poly-ADP-ribosyltransferase activity"/>
    <property type="evidence" value="ECO:0007669"/>
    <property type="project" value="UniProtKB-UniRule"/>
</dbReference>
<dbReference type="Pfam" id="PF00644">
    <property type="entry name" value="PARP"/>
    <property type="match status" value="1"/>
</dbReference>
<dbReference type="InterPro" id="IPR057051">
    <property type="entry name" value="PARP14_RPM_1"/>
</dbReference>
<dbReference type="PANTHER" id="PTHR14453:SF67">
    <property type="entry name" value="POLY [ADP-RIBOSE] POLYMERASE"/>
    <property type="match status" value="1"/>
</dbReference>
<dbReference type="SUPFAM" id="SSF52949">
    <property type="entry name" value="Macro domain-like"/>
    <property type="match status" value="2"/>
</dbReference>
<keyword evidence="3 6" id="KW-0808">Transferase</keyword>
<proteinExistence type="predicted"/>
<keyword evidence="4 6" id="KW-0520">NAD</keyword>
<dbReference type="EMBL" id="JAZGQO010000006">
    <property type="protein sequence ID" value="KAK6185730.1"/>
    <property type="molecule type" value="Genomic_DNA"/>
</dbReference>
<feature type="domain" description="Macro" evidence="9">
    <location>
        <begin position="924"/>
        <end position="1107"/>
    </location>
</feature>
<keyword evidence="2 6" id="KW-0328">Glycosyltransferase</keyword>
<evidence type="ECO:0000259" key="9">
    <source>
        <dbReference type="PROSITE" id="PS51154"/>
    </source>
</evidence>
<dbReference type="Pfam" id="PF02825">
    <property type="entry name" value="WWE"/>
    <property type="match status" value="1"/>
</dbReference>
<dbReference type="Proteomes" id="UP001347796">
    <property type="component" value="Unassembled WGS sequence"/>
</dbReference>
<feature type="domain" description="PARP catalytic" evidence="8">
    <location>
        <begin position="1346"/>
        <end position="1541"/>
    </location>
</feature>
<dbReference type="InterPro" id="IPR012317">
    <property type="entry name" value="Poly(ADP-ribose)pol_cat_dom"/>
</dbReference>
<dbReference type="Gene3D" id="3.30.720.50">
    <property type="match status" value="1"/>
</dbReference>
<dbReference type="InterPro" id="IPR052056">
    <property type="entry name" value="Mono-ARTD/PARP"/>
</dbReference>
<dbReference type="CDD" id="cd01439">
    <property type="entry name" value="TCCD_inducible_PARP_like"/>
    <property type="match status" value="1"/>
</dbReference>
<name>A0AAN8Q941_PATCE</name>
<dbReference type="PANTHER" id="PTHR14453">
    <property type="entry name" value="PARP/ZINC FINGER CCCH TYPE DOMAIN CONTAINING PROTEIN"/>
    <property type="match status" value="1"/>
</dbReference>